<comment type="caution">
    <text evidence="3">The sequence shown here is derived from an EMBL/GenBank/DDBJ whole genome shotgun (WGS) entry which is preliminary data.</text>
</comment>
<evidence type="ECO:0000256" key="2">
    <source>
        <dbReference type="ARBA" id="ARBA00049106"/>
    </source>
</evidence>
<keyword evidence="4" id="KW-1185">Reference proteome</keyword>
<gene>
    <name evidence="3" type="ORF">GCM10022231_30260</name>
</gene>
<accession>A0ABP7PKE0</accession>
<organism evidence="3 4">
    <name type="scientific">Gordonia caeni</name>
    <dbReference type="NCBI Taxonomy" id="1007097"/>
    <lineage>
        <taxon>Bacteria</taxon>
        <taxon>Bacillati</taxon>
        <taxon>Actinomycetota</taxon>
        <taxon>Actinomycetes</taxon>
        <taxon>Mycobacteriales</taxon>
        <taxon>Gordoniaceae</taxon>
        <taxon>Gordonia</taxon>
    </lineage>
</organism>
<evidence type="ECO:0000313" key="3">
    <source>
        <dbReference type="EMBL" id="GAA3967128.1"/>
    </source>
</evidence>
<sequence>MRMGLLTPIAVRVGAIEWLPDYLPWIVKVDDGLQWATAGRVDLLTVAGLPSVTMVIPGRKSGVERTTTVLAAPVGDDWLVAGSYFGGPKTPAWVYNLRAAETIQVERHGRLVPMRRRELAGDERAAAWQELRGVWPNFDLYERRTTRVIPVFRLTPAAE</sequence>
<dbReference type="EMBL" id="BAAAZW010000009">
    <property type="protein sequence ID" value="GAA3967128.1"/>
    <property type="molecule type" value="Genomic_DNA"/>
</dbReference>
<dbReference type="Pfam" id="PF04075">
    <property type="entry name" value="F420H2_quin_red"/>
    <property type="match status" value="1"/>
</dbReference>
<protein>
    <recommendedName>
        <fullName evidence="5">Nitroreductase family deazaflavin-dependent oxidoreductase</fullName>
    </recommendedName>
</protein>
<evidence type="ECO:0000313" key="4">
    <source>
        <dbReference type="Proteomes" id="UP001418444"/>
    </source>
</evidence>
<dbReference type="InterPro" id="IPR012349">
    <property type="entry name" value="Split_barrel_FMN-bd"/>
</dbReference>
<dbReference type="PANTHER" id="PTHR39428">
    <property type="entry name" value="F420H(2)-DEPENDENT QUINONE REDUCTASE RV1261C"/>
    <property type="match status" value="1"/>
</dbReference>
<dbReference type="NCBIfam" id="TIGR00026">
    <property type="entry name" value="hi_GC_TIGR00026"/>
    <property type="match status" value="1"/>
</dbReference>
<reference evidence="4" key="1">
    <citation type="journal article" date="2019" name="Int. J. Syst. Evol. Microbiol.">
        <title>The Global Catalogue of Microorganisms (GCM) 10K type strain sequencing project: providing services to taxonomists for standard genome sequencing and annotation.</title>
        <authorList>
            <consortium name="The Broad Institute Genomics Platform"/>
            <consortium name="The Broad Institute Genome Sequencing Center for Infectious Disease"/>
            <person name="Wu L."/>
            <person name="Ma J."/>
        </authorList>
    </citation>
    <scope>NUCLEOTIDE SEQUENCE [LARGE SCALE GENOMIC DNA]</scope>
    <source>
        <strain evidence="4">JCM 16923</strain>
    </source>
</reference>
<comment type="similarity">
    <text evidence="1">Belongs to the F420H(2)-dependent quinone reductase family.</text>
</comment>
<comment type="catalytic activity">
    <reaction evidence="2">
        <text>oxidized coenzyme F420-(gamma-L-Glu)(n) + a quinol + H(+) = reduced coenzyme F420-(gamma-L-Glu)(n) + a quinone</text>
        <dbReference type="Rhea" id="RHEA:39663"/>
        <dbReference type="Rhea" id="RHEA-COMP:12939"/>
        <dbReference type="Rhea" id="RHEA-COMP:14378"/>
        <dbReference type="ChEBI" id="CHEBI:15378"/>
        <dbReference type="ChEBI" id="CHEBI:24646"/>
        <dbReference type="ChEBI" id="CHEBI:132124"/>
        <dbReference type="ChEBI" id="CHEBI:133980"/>
        <dbReference type="ChEBI" id="CHEBI:139511"/>
    </reaction>
</comment>
<evidence type="ECO:0000256" key="1">
    <source>
        <dbReference type="ARBA" id="ARBA00008710"/>
    </source>
</evidence>
<proteinExistence type="inferred from homology"/>
<dbReference type="Proteomes" id="UP001418444">
    <property type="component" value="Unassembled WGS sequence"/>
</dbReference>
<dbReference type="PANTHER" id="PTHR39428:SF1">
    <property type="entry name" value="F420H(2)-DEPENDENT QUINONE REDUCTASE RV1261C"/>
    <property type="match status" value="1"/>
</dbReference>
<dbReference type="InterPro" id="IPR004378">
    <property type="entry name" value="F420H2_quin_Rdtase"/>
</dbReference>
<evidence type="ECO:0008006" key="5">
    <source>
        <dbReference type="Google" id="ProtNLM"/>
    </source>
</evidence>
<dbReference type="Gene3D" id="2.30.110.10">
    <property type="entry name" value="Electron Transport, Fmn-binding Protein, Chain A"/>
    <property type="match status" value="1"/>
</dbReference>
<name>A0ABP7PKE0_9ACTN</name>